<feature type="domain" description="MmgE/PrpD N-terminal" evidence="5">
    <location>
        <begin position="361"/>
        <end position="603"/>
    </location>
</feature>
<evidence type="ECO:0000259" key="5">
    <source>
        <dbReference type="Pfam" id="PF03972"/>
    </source>
</evidence>
<dbReference type="EMBL" id="CP055901">
    <property type="protein sequence ID" value="QKX60291.1"/>
    <property type="molecule type" value="Genomic_DNA"/>
</dbReference>
<dbReference type="InterPro" id="IPR036148">
    <property type="entry name" value="MmgE/PrpD_sf"/>
</dbReference>
<keyword evidence="4" id="KW-0472">Membrane</keyword>
<dbReference type="GeneID" id="55994927"/>
<protein>
    <submittedName>
        <fullName evidence="7">Uncharacterized protein</fullName>
    </submittedName>
</protein>
<sequence>MASFWAKKWQYFGLAKYKSLKTDEFDDAEKDSGVRRHLVHGSESTSSLSSGSGSKAQYDDDDEERGANHRSWSTRSKLLMVVNLVVFCSSLALFFTGFYRQSSMPNSAYRKVSTWSPVMDDMEIPFVEKQVQGGLFPATKAEDQLLGRREPSPETDDLWLDYEIQRPFLLTREQVIELGKDPEKTVKYPDDVFGLGTEAYMGGMDVFHVLHCFNTIRKEAFKDYYFDGEQYHMEGYGEESQPKRRHSELFWVHLRHCTDIIVQFLMCNADTTMTTMTWLETQERPWPDFSVNKKCVDFDTLVRWRDENALNISQAGLVRRPPGAPETKMSEEYWRIPLHGQSSLPQKMSSSNKTLGATRTEKLAQWAVNLQYQDIPQEVIERTKELFLDWLGCAIAGRHHPAVSAIARYTTEMGPTAGKKSEFVDGSIGFLTSPAFAGLVNGASSHVVEQDDLHNRSMMHPATVIFPAALAVAQDIQANGKEFIAACVVGYEVGCRVGEYLGKNHYEMFHSTATGGVIGVAAAVGHLLKLDLDRMLSAIGTAGTQAAGLWQFLIDASHSKQVHTGKACFDGIFAAYTARDGLLGPRDILEGPRGMGNAYGRGSTKPEAIDRNLGQEFAVLLSSFKWHASCRHTHPSVDALLSLMQDHGLKFDDIESVVARTYRAALDVLGLGGRGETVHQSKFTMGFVLAVAARNGQAMITDFTEQGLHDSALRNFQDRVVMEYDADIDSKFPEEWQGTVIVTCKSGQKITKSVEYLKGDPQIPLTRSELETKTRALFEYGGYKDAEQVETVIQRAWNLELENNLIGFSFK</sequence>
<gene>
    <name evidence="7" type="ORF">TRUGW13939_07434</name>
</gene>
<dbReference type="RefSeq" id="XP_035346468.1">
    <property type="nucleotide sequence ID" value="XM_035490575.1"/>
</dbReference>
<dbReference type="InterPro" id="IPR045337">
    <property type="entry name" value="MmgE_PrpD_C"/>
</dbReference>
<feature type="domain" description="MmgE/PrpD C-terminal" evidence="6">
    <location>
        <begin position="627"/>
        <end position="799"/>
    </location>
</feature>
<dbReference type="GO" id="GO:0016829">
    <property type="term" value="F:lyase activity"/>
    <property type="evidence" value="ECO:0007669"/>
    <property type="project" value="InterPro"/>
</dbReference>
<dbReference type="Gene3D" id="1.10.4100.10">
    <property type="entry name" value="2-methylcitrate dehydratase PrpD"/>
    <property type="match status" value="1"/>
</dbReference>
<keyword evidence="8" id="KW-1185">Reference proteome</keyword>
<dbReference type="AlphaFoldDB" id="A0A7H8R3N7"/>
<comment type="similarity">
    <text evidence="2">Belongs to the ustYa family.</text>
</comment>
<evidence type="ECO:0000256" key="2">
    <source>
        <dbReference type="ARBA" id="ARBA00035112"/>
    </source>
</evidence>
<dbReference type="SUPFAM" id="SSF103378">
    <property type="entry name" value="2-methylcitrate dehydratase PrpD"/>
    <property type="match status" value="1"/>
</dbReference>
<keyword evidence="4" id="KW-0812">Transmembrane</keyword>
<name>A0A7H8R3N7_TALRU</name>
<evidence type="ECO:0000313" key="8">
    <source>
        <dbReference type="Proteomes" id="UP000509510"/>
    </source>
</evidence>
<dbReference type="GO" id="GO:0043386">
    <property type="term" value="P:mycotoxin biosynthetic process"/>
    <property type="evidence" value="ECO:0007669"/>
    <property type="project" value="InterPro"/>
</dbReference>
<dbReference type="Pfam" id="PF11807">
    <property type="entry name" value="UstYa"/>
    <property type="match status" value="1"/>
</dbReference>
<dbReference type="PANTHER" id="PTHR16943">
    <property type="entry name" value="2-METHYLCITRATE DEHYDRATASE-RELATED"/>
    <property type="match status" value="1"/>
</dbReference>
<evidence type="ECO:0000256" key="1">
    <source>
        <dbReference type="ARBA" id="ARBA00006174"/>
    </source>
</evidence>
<evidence type="ECO:0000256" key="4">
    <source>
        <dbReference type="SAM" id="Phobius"/>
    </source>
</evidence>
<dbReference type="InterPro" id="IPR005656">
    <property type="entry name" value="MmgE_PrpD"/>
</dbReference>
<dbReference type="Proteomes" id="UP000509510">
    <property type="component" value="Chromosome IV"/>
</dbReference>
<feature type="compositionally biased region" description="Low complexity" evidence="3">
    <location>
        <begin position="41"/>
        <end position="54"/>
    </location>
</feature>
<dbReference type="OrthoDB" id="10267976at2759"/>
<dbReference type="InterPro" id="IPR042183">
    <property type="entry name" value="MmgE/PrpD_sf_1"/>
</dbReference>
<dbReference type="Pfam" id="PF19305">
    <property type="entry name" value="MmgE_PrpD_C"/>
    <property type="match status" value="1"/>
</dbReference>
<dbReference type="Pfam" id="PF03972">
    <property type="entry name" value="MmgE_PrpD_N"/>
    <property type="match status" value="1"/>
</dbReference>
<dbReference type="PANTHER" id="PTHR16943:SF8">
    <property type="entry name" value="2-METHYLCITRATE DEHYDRATASE"/>
    <property type="match status" value="1"/>
</dbReference>
<evidence type="ECO:0000256" key="3">
    <source>
        <dbReference type="SAM" id="MobiDB-lite"/>
    </source>
</evidence>
<accession>A0A7H8R3N7</accession>
<keyword evidence="4" id="KW-1133">Transmembrane helix</keyword>
<dbReference type="InterPro" id="IPR045336">
    <property type="entry name" value="MmgE_PrpD_N"/>
</dbReference>
<dbReference type="InterPro" id="IPR042188">
    <property type="entry name" value="MmgE/PrpD_sf_2"/>
</dbReference>
<dbReference type="KEGG" id="trg:TRUGW13939_07434"/>
<feature type="transmembrane region" description="Helical" evidence="4">
    <location>
        <begin position="78"/>
        <end position="99"/>
    </location>
</feature>
<reference evidence="8" key="1">
    <citation type="submission" date="2020-06" db="EMBL/GenBank/DDBJ databases">
        <title>A chromosome-scale genome assembly of Talaromyces rugulosus W13939.</title>
        <authorList>
            <person name="Wang B."/>
            <person name="Guo L."/>
            <person name="Ye K."/>
            <person name="Wang L."/>
        </authorList>
    </citation>
    <scope>NUCLEOTIDE SEQUENCE [LARGE SCALE GENOMIC DNA]</scope>
    <source>
        <strain evidence="8">W13939</strain>
    </source>
</reference>
<feature type="region of interest" description="Disordered" evidence="3">
    <location>
        <begin position="29"/>
        <end position="69"/>
    </location>
</feature>
<dbReference type="Gene3D" id="3.30.1330.120">
    <property type="entry name" value="2-methylcitrate dehydratase PrpD"/>
    <property type="match status" value="1"/>
</dbReference>
<evidence type="ECO:0000259" key="6">
    <source>
        <dbReference type="Pfam" id="PF19305"/>
    </source>
</evidence>
<evidence type="ECO:0000313" key="7">
    <source>
        <dbReference type="EMBL" id="QKX60291.1"/>
    </source>
</evidence>
<dbReference type="InterPro" id="IPR021765">
    <property type="entry name" value="UstYa-like"/>
</dbReference>
<comment type="similarity">
    <text evidence="1">Belongs to the PrpD family.</text>
</comment>
<proteinExistence type="inferred from homology"/>
<organism evidence="7 8">
    <name type="scientific">Talaromyces rugulosus</name>
    <name type="common">Penicillium rugulosum</name>
    <dbReference type="NCBI Taxonomy" id="121627"/>
    <lineage>
        <taxon>Eukaryota</taxon>
        <taxon>Fungi</taxon>
        <taxon>Dikarya</taxon>
        <taxon>Ascomycota</taxon>
        <taxon>Pezizomycotina</taxon>
        <taxon>Eurotiomycetes</taxon>
        <taxon>Eurotiomycetidae</taxon>
        <taxon>Eurotiales</taxon>
        <taxon>Trichocomaceae</taxon>
        <taxon>Talaromyces</taxon>
        <taxon>Talaromyces sect. Islandici</taxon>
    </lineage>
</organism>